<evidence type="ECO:0000259" key="4">
    <source>
        <dbReference type="Pfam" id="PF00042"/>
    </source>
</evidence>
<dbReference type="VEuPathDB" id="CryptoDB:Cvel_8920"/>
<proteinExistence type="predicted"/>
<evidence type="ECO:0000256" key="2">
    <source>
        <dbReference type="SAM" id="MobiDB-lite"/>
    </source>
</evidence>
<feature type="region of interest" description="Disordered" evidence="2">
    <location>
        <begin position="1325"/>
        <end position="1353"/>
    </location>
</feature>
<feature type="transmembrane region" description="Helical" evidence="3">
    <location>
        <begin position="1120"/>
        <end position="1137"/>
    </location>
</feature>
<feature type="transmembrane region" description="Helical" evidence="3">
    <location>
        <begin position="1149"/>
        <end position="1168"/>
    </location>
</feature>
<feature type="domain" description="Globin" evidence="4">
    <location>
        <begin position="633"/>
        <end position="711"/>
    </location>
</feature>
<dbReference type="InterPro" id="IPR012292">
    <property type="entry name" value="Globin/Proto"/>
</dbReference>
<feature type="region of interest" description="Disordered" evidence="2">
    <location>
        <begin position="1267"/>
        <end position="1304"/>
    </location>
</feature>
<evidence type="ECO:0000256" key="1">
    <source>
        <dbReference type="ARBA" id="ARBA00022737"/>
    </source>
</evidence>
<keyword evidence="3" id="KW-0472">Membrane</keyword>
<dbReference type="EMBL" id="CDMZ01004085">
    <property type="protein sequence ID" value="CUC10462.1"/>
    <property type="molecule type" value="Genomic_DNA"/>
</dbReference>
<protein>
    <recommendedName>
        <fullName evidence="4">Globin domain-containing protein</fullName>
    </recommendedName>
</protein>
<feature type="transmembrane region" description="Helical" evidence="3">
    <location>
        <begin position="908"/>
        <end position="928"/>
    </location>
</feature>
<feature type="compositionally biased region" description="Basic and acidic residues" evidence="2">
    <location>
        <begin position="509"/>
        <end position="536"/>
    </location>
</feature>
<feature type="region of interest" description="Disordered" evidence="2">
    <location>
        <begin position="38"/>
        <end position="84"/>
    </location>
</feature>
<dbReference type="InterPro" id="IPR044399">
    <property type="entry name" value="Mb-like_M"/>
</dbReference>
<feature type="compositionally biased region" description="Acidic residues" evidence="2">
    <location>
        <begin position="135"/>
        <end position="144"/>
    </location>
</feature>
<dbReference type="PANTHER" id="PTHR10582:SF2">
    <property type="entry name" value="INACTIVE"/>
    <property type="match status" value="1"/>
</dbReference>
<evidence type="ECO:0000313" key="5">
    <source>
        <dbReference type="EMBL" id="CUC10462.1"/>
    </source>
</evidence>
<feature type="compositionally biased region" description="Polar residues" evidence="2">
    <location>
        <begin position="1334"/>
        <end position="1344"/>
    </location>
</feature>
<reference evidence="5" key="1">
    <citation type="submission" date="2014-11" db="EMBL/GenBank/DDBJ databases">
        <title>Molecular phylogeny of cliff fern family Woodsiaceae with morphological implications.</title>
        <authorList>
            <person name="Shao Y.-Z."/>
            <person name="Wei R."/>
            <person name="Zhang X.-C."/>
        </authorList>
    </citation>
    <scope>NUCLEOTIDE SEQUENCE</scope>
</reference>
<feature type="region of interest" description="Disordered" evidence="2">
    <location>
        <begin position="109"/>
        <end position="146"/>
    </location>
</feature>
<feature type="region of interest" description="Disordered" evidence="2">
    <location>
        <begin position="469"/>
        <end position="544"/>
    </location>
</feature>
<accession>A0A0K6SA08</accession>
<keyword evidence="1" id="KW-0677">Repeat</keyword>
<feature type="transmembrane region" description="Helical" evidence="3">
    <location>
        <begin position="1039"/>
        <end position="1067"/>
    </location>
</feature>
<dbReference type="SUPFAM" id="SSF46458">
    <property type="entry name" value="Globin-like"/>
    <property type="match status" value="2"/>
</dbReference>
<sequence length="1353" mass="151478">MDRKQDKRQSSGNVKFRSTLEYEPEELTLTLAQLADDIPPTDSQALAAEPGSEYEVLSQHREEGLPHVNTIEMSDGPAHVSSFSEENNFNTSLTERLEGGTNDLASSQQLRSELEEPGGQSSKEEEPTEAVPEAQEAETENEGQELEKAFSVSTNERSAILTETLNLCARAGGKKQTIGKTGFENAIRSSSDNTFLKLKGKAVMGKAFQDAIGLVAMNTIDRAEVDRLMNMLALRHYHYGVTTDLFPQTIQALLAAMEQLCGDSWDSVTERVWGEEWGKLSSQLIGAMSSMGRRVEIIKKDWEVVSAHLGIQALVAKISANLVVLSVHAAERQHAEGGGGPRGGGTGIEQSDMSGLAEDIGSLLSFLVDAVFDLKRLRGLTVNFQIPWRDIFKRYKAVPNLEKVQDVVLSTMQEVVGGEWSMEHAEAWTWLWSLALADRKRRWHKIDRERALQAYQTVEAAVMRKFQSTTQGGRETAKDFYAEDASESGERGGRGKKMIGFAEQSDSENGDRDRERFQDANEKMMVHSRSDKESSIRSRRKPKSFGASLMAALCCKKREERRGGTGSVVESQISDSSREEAKRRRELLRTRIEQSYEVKEEVSAAMAEKFFELVPKRAPNLRMIFEKRQDIYKHHFGEITKRLLAYLDSPEEVWKEDPELAIKHIEFGVMPCDVPVFANVFLQILAELAGPAWTQRHRDTWDKLFSIVSGALAEVVSAGLLRLTRALVFGSLHDLREAQLEAPRGKRIQWNCKVEINGEERSPLFWMIEKGRTALARQILRDVLAIRANRSGVHYGREALWTSHGRDLVKVITDNAPDLWWDLLDGHIWCSDLLIMGKRKVNMYIHELWGDCLSPRDPSDPEKGLLWAGPSTQPLWLLMQLDNAALAQHPVVEFIVQKKWELYARRSFYTFRAGHFISAFLFSCGYMWLTRTGAHPAMSFSLRLMATIVATVMLVFEIMKGFRQHENHSYATHVGGMRLPCKVPFHFAQMFTLNDVLACLCVIVVFIFEVEHGGVERMARGESFAAVLLNNPDSNPSSVLSAFVMLLLWFSNIQTLMAIESVMMLVILSTHMLEQLAKYIYIIICMTLGWVAGWVGRFSGAIWLMALWHEVDEFDSFPETVIHLVLYVCGAWTPPWVEITDSFIRTFFAIYAIAVALVLLPALVAIFADTCRRKIGIARAQALLGRAKLVVDIESTMHRPRDKYGYCPMDKIVDAHLKSVFEERLSFDDARELGPAGGISVKMDSSFIPPGIQQRNGRADRIERYENEEGDEMPWPRDQMSRSAAVGGSGQNSQDAEARSALESLGKSVKSLSAVIYRVSKLMASSGVADDGTSKSGATSTHNASEGGPAVAH</sequence>
<feature type="region of interest" description="Disordered" evidence="2">
    <location>
        <begin position="1"/>
        <end position="20"/>
    </location>
</feature>
<dbReference type="InterPro" id="IPR024862">
    <property type="entry name" value="TRPV"/>
</dbReference>
<feature type="transmembrane region" description="Helical" evidence="3">
    <location>
        <begin position="987"/>
        <end position="1008"/>
    </location>
</feature>
<dbReference type="Gene3D" id="1.10.490.10">
    <property type="entry name" value="Globins"/>
    <property type="match status" value="2"/>
</dbReference>
<gene>
    <name evidence="5" type="ORF">Cvel_8920.t1.CR2</name>
</gene>
<evidence type="ECO:0000256" key="3">
    <source>
        <dbReference type="SAM" id="Phobius"/>
    </source>
</evidence>
<dbReference type="InterPro" id="IPR000971">
    <property type="entry name" value="Globin"/>
</dbReference>
<keyword evidence="3" id="KW-0812">Transmembrane</keyword>
<dbReference type="PANTHER" id="PTHR10582">
    <property type="entry name" value="TRANSIENT RECEPTOR POTENTIAL ION CHANNEL PROTEIN"/>
    <property type="match status" value="1"/>
</dbReference>
<dbReference type="GO" id="GO:0098703">
    <property type="term" value="P:calcium ion import across plasma membrane"/>
    <property type="evidence" value="ECO:0007669"/>
    <property type="project" value="TreeGrafter"/>
</dbReference>
<dbReference type="GO" id="GO:0005216">
    <property type="term" value="F:monoatomic ion channel activity"/>
    <property type="evidence" value="ECO:0007669"/>
    <property type="project" value="InterPro"/>
</dbReference>
<feature type="transmembrane region" description="Helical" evidence="3">
    <location>
        <begin position="940"/>
        <end position="959"/>
    </location>
</feature>
<dbReference type="Pfam" id="PF00042">
    <property type="entry name" value="Globin"/>
    <property type="match status" value="1"/>
</dbReference>
<name>A0A0K6SA08_9ALVE</name>
<dbReference type="GO" id="GO:0005886">
    <property type="term" value="C:plasma membrane"/>
    <property type="evidence" value="ECO:0007669"/>
    <property type="project" value="TreeGrafter"/>
</dbReference>
<dbReference type="InterPro" id="IPR009050">
    <property type="entry name" value="Globin-like_sf"/>
</dbReference>
<feature type="transmembrane region" description="Helical" evidence="3">
    <location>
        <begin position="1079"/>
        <end position="1108"/>
    </location>
</feature>
<keyword evidence="3" id="KW-1133">Transmembrane helix</keyword>
<dbReference type="GO" id="GO:0019825">
    <property type="term" value="F:oxygen binding"/>
    <property type="evidence" value="ECO:0007669"/>
    <property type="project" value="InterPro"/>
</dbReference>
<dbReference type="GO" id="GO:0020037">
    <property type="term" value="F:heme binding"/>
    <property type="evidence" value="ECO:0007669"/>
    <property type="project" value="InterPro"/>
</dbReference>
<organism evidence="5">
    <name type="scientific">Chromera velia CCMP2878</name>
    <dbReference type="NCBI Taxonomy" id="1169474"/>
    <lineage>
        <taxon>Eukaryota</taxon>
        <taxon>Sar</taxon>
        <taxon>Alveolata</taxon>
        <taxon>Colpodellida</taxon>
        <taxon>Chromeraceae</taxon>
        <taxon>Chromera</taxon>
    </lineage>
</organism>
<dbReference type="PhylomeDB" id="A0A0K6SA08"/>
<dbReference type="CDD" id="cd01040">
    <property type="entry name" value="Mb-like"/>
    <property type="match status" value="2"/>
</dbReference>